<dbReference type="PANTHER" id="PTHR33608">
    <property type="entry name" value="BLL2464 PROTEIN"/>
    <property type="match status" value="1"/>
</dbReference>
<feature type="region of interest" description="Disordered" evidence="1">
    <location>
        <begin position="84"/>
        <end position="110"/>
    </location>
</feature>
<evidence type="ECO:0000313" key="3">
    <source>
        <dbReference type="EMBL" id="REE03480.1"/>
    </source>
</evidence>
<protein>
    <submittedName>
        <fullName evidence="3">Uncharacterized protein (DUF58 family)</fullName>
    </submittedName>
</protein>
<organism evidence="3 4">
    <name type="scientific">Citricoccus muralis</name>
    <dbReference type="NCBI Taxonomy" id="169134"/>
    <lineage>
        <taxon>Bacteria</taxon>
        <taxon>Bacillati</taxon>
        <taxon>Actinomycetota</taxon>
        <taxon>Actinomycetes</taxon>
        <taxon>Micrococcales</taxon>
        <taxon>Micrococcaceae</taxon>
        <taxon>Citricoccus</taxon>
    </lineage>
</organism>
<evidence type="ECO:0000259" key="2">
    <source>
        <dbReference type="Pfam" id="PF01882"/>
    </source>
</evidence>
<dbReference type="PANTHER" id="PTHR33608:SF3">
    <property type="entry name" value="SLR2013 PROTEIN"/>
    <property type="match status" value="1"/>
</dbReference>
<dbReference type="AlphaFoldDB" id="A0A3D9LC87"/>
<dbReference type="InterPro" id="IPR002881">
    <property type="entry name" value="DUF58"/>
</dbReference>
<evidence type="ECO:0000313" key="4">
    <source>
        <dbReference type="Proteomes" id="UP000256727"/>
    </source>
</evidence>
<accession>A0A3D9LC87</accession>
<dbReference type="Proteomes" id="UP000256727">
    <property type="component" value="Unassembled WGS sequence"/>
</dbReference>
<dbReference type="EMBL" id="QREH01000001">
    <property type="protein sequence ID" value="REE03480.1"/>
    <property type="molecule type" value="Genomic_DNA"/>
</dbReference>
<name>A0A3D9LC87_9MICC</name>
<sequence>MVFSGRFLVVALVCLLPVVLRPGLDTIGWCLLALALVSGVDLALAASPRSLVLERELPASSRLDEPVANAVLVSNRGRRRLRGSLRDAWQPSAGQSSPSDRPDAAVALDVPAGERRRTVTTLMPRRRGTLRTASVTVRSWGPLGLAARQVTHPVPGQISILPPFRSRRHLPSRLARLREMDGRSAVQTRGGGTEFDSLRDYVRGDDVRSIDWRATARRRDVVVRTWRPERDRRVVIVLDTSRTAAARVDDEPKLDTGIEASLLLAALASAGGDRVELLAFDRRVRSRVSSTEKGNLLHRMVTALAPVQPTLLAADWSHIPVEVAKVSRQRSLVVLLTDLDSASLQEGLLPVLAALTSRHQVVVASVADPQLAEMARTRNDAETTFRAAAAERAGLERRAAARELEMHGVEVVDEAPYRLPPALADTYLRLKAAGRL</sequence>
<reference evidence="3 4" key="1">
    <citation type="submission" date="2018-07" db="EMBL/GenBank/DDBJ databases">
        <title>Sequencing the genomes of 1000 actinobacteria strains.</title>
        <authorList>
            <person name="Klenk H.-P."/>
        </authorList>
    </citation>
    <scope>NUCLEOTIDE SEQUENCE [LARGE SCALE GENOMIC DNA]</scope>
    <source>
        <strain evidence="3 4">DSM 14442</strain>
    </source>
</reference>
<dbReference type="OrthoDB" id="845740at2"/>
<evidence type="ECO:0000256" key="1">
    <source>
        <dbReference type="SAM" id="MobiDB-lite"/>
    </source>
</evidence>
<gene>
    <name evidence="3" type="ORF">C8E99_1291</name>
</gene>
<dbReference type="Pfam" id="PF01882">
    <property type="entry name" value="DUF58"/>
    <property type="match status" value="1"/>
</dbReference>
<feature type="domain" description="DUF58" evidence="2">
    <location>
        <begin position="198"/>
        <end position="374"/>
    </location>
</feature>
<dbReference type="RefSeq" id="WP_115931590.1">
    <property type="nucleotide sequence ID" value="NZ_QREH01000001.1"/>
</dbReference>
<proteinExistence type="predicted"/>
<keyword evidence="4" id="KW-1185">Reference proteome</keyword>
<dbReference type="InterPro" id="IPR036465">
    <property type="entry name" value="vWFA_dom_sf"/>
</dbReference>
<comment type="caution">
    <text evidence="3">The sequence shown here is derived from an EMBL/GenBank/DDBJ whole genome shotgun (WGS) entry which is preliminary data.</text>
</comment>
<dbReference type="SUPFAM" id="SSF53300">
    <property type="entry name" value="vWA-like"/>
    <property type="match status" value="1"/>
</dbReference>
<dbReference type="Gene3D" id="3.40.50.410">
    <property type="entry name" value="von Willebrand factor, type A domain"/>
    <property type="match status" value="1"/>
</dbReference>